<dbReference type="CDD" id="cd00077">
    <property type="entry name" value="HDc"/>
    <property type="match status" value="1"/>
</dbReference>
<dbReference type="PANTHER" id="PTHR46173:SF1">
    <property type="entry name" value="CCA TRNA NUCLEOTIDYLTRANSFERASE 1, MITOCHONDRIAL"/>
    <property type="match status" value="1"/>
</dbReference>
<dbReference type="InterPro" id="IPR043519">
    <property type="entry name" value="NT_sf"/>
</dbReference>
<feature type="non-terminal residue" evidence="12">
    <location>
        <position position="359"/>
    </location>
</feature>
<keyword evidence="5" id="KW-0479">Metal-binding</keyword>
<dbReference type="Gene3D" id="3.30.460.10">
    <property type="entry name" value="Beta Polymerase, domain 2"/>
    <property type="match status" value="1"/>
</dbReference>
<dbReference type="InterPro" id="IPR003607">
    <property type="entry name" value="HD/PDEase_dom"/>
</dbReference>
<name>A0A7Y2EA73_UNCEI</name>
<keyword evidence="2 8" id="KW-0808">Transferase</keyword>
<evidence type="ECO:0000256" key="4">
    <source>
        <dbReference type="ARBA" id="ARBA00022695"/>
    </source>
</evidence>
<evidence type="ECO:0000256" key="3">
    <source>
        <dbReference type="ARBA" id="ARBA00022694"/>
    </source>
</evidence>
<dbReference type="EMBL" id="JABDJR010000611">
    <property type="protein sequence ID" value="NNF08086.1"/>
    <property type="molecule type" value="Genomic_DNA"/>
</dbReference>
<comment type="cofactor">
    <cofactor evidence="1">
        <name>Mg(2+)</name>
        <dbReference type="ChEBI" id="CHEBI:18420"/>
    </cofactor>
</comment>
<evidence type="ECO:0000256" key="1">
    <source>
        <dbReference type="ARBA" id="ARBA00001946"/>
    </source>
</evidence>
<proteinExistence type="inferred from homology"/>
<keyword evidence="4" id="KW-0548">Nucleotidyltransferase</keyword>
<comment type="similarity">
    <text evidence="8">Belongs to the tRNA nucleotidyltransferase/poly(A) polymerase family.</text>
</comment>
<sequence>MEIHWSPAPPQLLKLHQAYAGPKSLVEKLNRAGFEAYLVGGAVRDAILGRPISDWDIATSADPQAMLSIWPRAVPVGIQHGTLLVTEVTPPVEITAFRTEGPYEDQRHPDWVSFGVDLGEDLKRRDFTINALAFDPVNERLADPTGGLADLERGLIRAVGNPDERFREDALRLLRAVRFAATLDFELEPKTKAALSKQADGLKRVAPERIREELLKLLKAERPSKGFRAMKESGLLVHVLPELLEGSEMTQNSYHAHTVFDHILHAVDAAPRDNLRVRLGALFHDIAKPRTQGGVEGERTFYNHEGVGSKLTQEIMTRLRFPKREIEYVSGLVQNHMFYYTDEWSDGTVRRFVNRVGRD</sequence>
<evidence type="ECO:0000259" key="11">
    <source>
        <dbReference type="Pfam" id="PF12627"/>
    </source>
</evidence>
<dbReference type="GO" id="GO:0046872">
    <property type="term" value="F:metal ion binding"/>
    <property type="evidence" value="ECO:0007669"/>
    <property type="project" value="UniProtKB-KW"/>
</dbReference>
<dbReference type="Pfam" id="PF01966">
    <property type="entry name" value="HD"/>
    <property type="match status" value="1"/>
</dbReference>
<comment type="caution">
    <text evidence="12">The sequence shown here is derived from an EMBL/GenBank/DDBJ whole genome shotgun (WGS) entry which is preliminary data.</text>
</comment>
<dbReference type="GO" id="GO:0000166">
    <property type="term" value="F:nucleotide binding"/>
    <property type="evidence" value="ECO:0007669"/>
    <property type="project" value="UniProtKB-KW"/>
</dbReference>
<dbReference type="SUPFAM" id="SSF81891">
    <property type="entry name" value="Poly A polymerase C-terminal region-like"/>
    <property type="match status" value="1"/>
</dbReference>
<dbReference type="InterPro" id="IPR006675">
    <property type="entry name" value="HDIG_dom"/>
</dbReference>
<evidence type="ECO:0000256" key="5">
    <source>
        <dbReference type="ARBA" id="ARBA00022723"/>
    </source>
</evidence>
<protein>
    <submittedName>
        <fullName evidence="12">HDIG domain-containing protein</fullName>
    </submittedName>
</protein>
<dbReference type="SUPFAM" id="SSF81301">
    <property type="entry name" value="Nucleotidyltransferase"/>
    <property type="match status" value="1"/>
</dbReference>
<dbReference type="GO" id="GO:0016779">
    <property type="term" value="F:nucleotidyltransferase activity"/>
    <property type="evidence" value="ECO:0007669"/>
    <property type="project" value="UniProtKB-KW"/>
</dbReference>
<feature type="domain" description="HD" evidence="10">
    <location>
        <begin position="267"/>
        <end position="340"/>
    </location>
</feature>
<evidence type="ECO:0000256" key="6">
    <source>
        <dbReference type="ARBA" id="ARBA00022741"/>
    </source>
</evidence>
<dbReference type="NCBIfam" id="TIGR00277">
    <property type="entry name" value="HDIG"/>
    <property type="match status" value="1"/>
</dbReference>
<dbReference type="Pfam" id="PF12627">
    <property type="entry name" value="PolyA_pol_RNAbd"/>
    <property type="match status" value="1"/>
</dbReference>
<dbReference type="InterPro" id="IPR002646">
    <property type="entry name" value="PolA_pol_head_dom"/>
</dbReference>
<dbReference type="GO" id="GO:0000049">
    <property type="term" value="F:tRNA binding"/>
    <property type="evidence" value="ECO:0007669"/>
    <property type="project" value="TreeGrafter"/>
</dbReference>
<dbReference type="GO" id="GO:0008033">
    <property type="term" value="P:tRNA processing"/>
    <property type="evidence" value="ECO:0007669"/>
    <property type="project" value="UniProtKB-KW"/>
</dbReference>
<accession>A0A7Y2EA73</accession>
<dbReference type="CDD" id="cd05398">
    <property type="entry name" value="NT_ClassII-CCAase"/>
    <property type="match status" value="1"/>
</dbReference>
<dbReference type="InterPro" id="IPR006674">
    <property type="entry name" value="HD_domain"/>
</dbReference>
<keyword evidence="3" id="KW-0819">tRNA processing</keyword>
<dbReference type="Gene3D" id="1.10.3090.10">
    <property type="entry name" value="cca-adding enzyme, domain 2"/>
    <property type="match status" value="1"/>
</dbReference>
<evidence type="ECO:0000259" key="10">
    <source>
        <dbReference type="Pfam" id="PF01966"/>
    </source>
</evidence>
<feature type="domain" description="Poly A polymerase head" evidence="9">
    <location>
        <begin position="36"/>
        <end position="157"/>
    </location>
</feature>
<dbReference type="PANTHER" id="PTHR46173">
    <property type="entry name" value="CCA TRNA NUCLEOTIDYLTRANSFERASE 1, MITOCHONDRIAL"/>
    <property type="match status" value="1"/>
</dbReference>
<dbReference type="InterPro" id="IPR050264">
    <property type="entry name" value="Bact_CCA-adding_enz_type3_sf"/>
</dbReference>
<organism evidence="12 13">
    <name type="scientific">Eiseniibacteriota bacterium</name>
    <dbReference type="NCBI Taxonomy" id="2212470"/>
    <lineage>
        <taxon>Bacteria</taxon>
        <taxon>Candidatus Eiseniibacteriota</taxon>
    </lineage>
</organism>
<dbReference type="Proteomes" id="UP000547674">
    <property type="component" value="Unassembled WGS sequence"/>
</dbReference>
<gene>
    <name evidence="12" type="ORF">HKN21_15085</name>
</gene>
<keyword evidence="8" id="KW-0694">RNA-binding</keyword>
<evidence type="ECO:0000256" key="8">
    <source>
        <dbReference type="RuleBase" id="RU003953"/>
    </source>
</evidence>
<dbReference type="Pfam" id="PF01743">
    <property type="entry name" value="PolyA_pol"/>
    <property type="match status" value="1"/>
</dbReference>
<keyword evidence="6" id="KW-0547">Nucleotide-binding</keyword>
<feature type="domain" description="tRNA nucleotidyltransferase/poly(A) polymerase RNA and SrmB- binding" evidence="11">
    <location>
        <begin position="184"/>
        <end position="243"/>
    </location>
</feature>
<keyword evidence="7" id="KW-0460">Magnesium</keyword>
<evidence type="ECO:0000256" key="7">
    <source>
        <dbReference type="ARBA" id="ARBA00022842"/>
    </source>
</evidence>
<reference evidence="12 13" key="1">
    <citation type="submission" date="2020-03" db="EMBL/GenBank/DDBJ databases">
        <title>Metabolic flexibility allows generalist bacteria to become dominant in a frequently disturbed ecosystem.</title>
        <authorList>
            <person name="Chen Y.-J."/>
            <person name="Leung P.M."/>
            <person name="Bay S.K."/>
            <person name="Hugenholtz P."/>
            <person name="Kessler A.J."/>
            <person name="Shelley G."/>
            <person name="Waite D.W."/>
            <person name="Cook P.L."/>
            <person name="Greening C."/>
        </authorList>
    </citation>
    <scope>NUCLEOTIDE SEQUENCE [LARGE SCALE GENOMIC DNA]</scope>
    <source>
        <strain evidence="12">SS_bin_28</strain>
    </source>
</reference>
<evidence type="ECO:0000256" key="2">
    <source>
        <dbReference type="ARBA" id="ARBA00022679"/>
    </source>
</evidence>
<evidence type="ECO:0000313" key="13">
    <source>
        <dbReference type="Proteomes" id="UP000547674"/>
    </source>
</evidence>
<dbReference type="AlphaFoldDB" id="A0A7Y2EA73"/>
<evidence type="ECO:0000259" key="9">
    <source>
        <dbReference type="Pfam" id="PF01743"/>
    </source>
</evidence>
<evidence type="ECO:0000313" key="12">
    <source>
        <dbReference type="EMBL" id="NNF08086.1"/>
    </source>
</evidence>
<dbReference type="InterPro" id="IPR032828">
    <property type="entry name" value="PolyA_RNA-bd"/>
</dbReference>